<dbReference type="InterPro" id="IPR002881">
    <property type="entry name" value="DUF58"/>
</dbReference>
<dbReference type="SUPFAM" id="SSF53300">
    <property type="entry name" value="vWA-like"/>
    <property type="match status" value="1"/>
</dbReference>
<keyword evidence="1" id="KW-1133">Transmembrane helix</keyword>
<proteinExistence type="predicted"/>
<feature type="domain" description="DUF58" evidence="2">
    <location>
        <begin position="205"/>
        <end position="370"/>
    </location>
</feature>
<evidence type="ECO:0000313" key="4">
    <source>
        <dbReference type="Proteomes" id="UP000198510"/>
    </source>
</evidence>
<dbReference type="RefSeq" id="WP_317042790.1">
    <property type="nucleotide sequence ID" value="NZ_FNFO01000005.1"/>
</dbReference>
<feature type="transmembrane region" description="Helical" evidence="1">
    <location>
        <begin position="33"/>
        <end position="53"/>
    </location>
</feature>
<keyword evidence="1" id="KW-0472">Membrane</keyword>
<dbReference type="PANTHER" id="PTHR33608">
    <property type="entry name" value="BLL2464 PROTEIN"/>
    <property type="match status" value="1"/>
</dbReference>
<accession>A0A1G9IN35</accession>
<dbReference type="STRING" id="1075417.SAMN05421823_10553"/>
<name>A0A1G9IN35_9BACT</name>
<dbReference type="InterPro" id="IPR036465">
    <property type="entry name" value="vWFA_dom_sf"/>
</dbReference>
<dbReference type="Proteomes" id="UP000198510">
    <property type="component" value="Unassembled WGS sequence"/>
</dbReference>
<organism evidence="3 4">
    <name type="scientific">Catalinimonas alkaloidigena</name>
    <dbReference type="NCBI Taxonomy" id="1075417"/>
    <lineage>
        <taxon>Bacteria</taxon>
        <taxon>Pseudomonadati</taxon>
        <taxon>Bacteroidota</taxon>
        <taxon>Cytophagia</taxon>
        <taxon>Cytophagales</taxon>
        <taxon>Catalimonadaceae</taxon>
        <taxon>Catalinimonas</taxon>
    </lineage>
</organism>
<keyword evidence="4" id="KW-1185">Reference proteome</keyword>
<evidence type="ECO:0000259" key="2">
    <source>
        <dbReference type="Pfam" id="PF01882"/>
    </source>
</evidence>
<dbReference type="AlphaFoldDB" id="A0A1G9IN35"/>
<feature type="transmembrane region" description="Helical" evidence="1">
    <location>
        <begin position="9"/>
        <end position="27"/>
    </location>
</feature>
<dbReference type="EMBL" id="FNFO01000005">
    <property type="protein sequence ID" value="SDL26562.1"/>
    <property type="molecule type" value="Genomic_DNA"/>
</dbReference>
<protein>
    <submittedName>
        <fullName evidence="3">Uncharacterized conserved protein, DUF58 family, contains vWF domain</fullName>
    </submittedName>
</protein>
<dbReference type="Pfam" id="PF01882">
    <property type="entry name" value="DUF58"/>
    <property type="match status" value="1"/>
</dbReference>
<dbReference type="PANTHER" id="PTHR33608:SF3">
    <property type="entry name" value="SLR2013 PROTEIN"/>
    <property type="match status" value="1"/>
</dbReference>
<evidence type="ECO:0000313" key="3">
    <source>
        <dbReference type="EMBL" id="SDL26562.1"/>
    </source>
</evidence>
<evidence type="ECO:0000256" key="1">
    <source>
        <dbReference type="SAM" id="Phobius"/>
    </source>
</evidence>
<reference evidence="3 4" key="1">
    <citation type="submission" date="2016-10" db="EMBL/GenBank/DDBJ databases">
        <authorList>
            <person name="de Groot N.N."/>
        </authorList>
    </citation>
    <scope>NUCLEOTIDE SEQUENCE [LARGE SCALE GENOMIC DNA]</scope>
    <source>
        <strain evidence="3 4">DSM 25186</strain>
    </source>
</reference>
<sequence length="444" mass="51566">MRSLYLTNRLFWGVGLVVFLFLLSFPYPALFGVAWVGFGALVALLLLDLVLLYGRRGAGRFGLESRRVCPERLSNGDENELFIHLDNLYTFPVSGYVIDELPEQFQLRDLRFPFQLKAGASRVVRYLLRPVRRGEYEFGAVNVFVRSPLALVSRRYRTDQGQRVPVYPSFLQMRKYELMAASPRLTEFGLKKIRRVGQNREFEQIKEYVIGDDYRTVNWKATARRGGLMVNTFQDERAQPVYSLIDKGRVMKMPFAGMTLLDYAINASLVISNIALRKDDKAGLITFHHRLATHVPASRRNQQLQQLMEALYHEKTSFKETNYEVLYQHLRRNVTQRSLLLLFTNFETLTGLQRQLPYLRLMARDHVLVVVFFENTELRDLIEQPSHDLTGIYVQTIAEKIAFEKRQVVRELSRYGIQSILTPPDQLTLKTVNKYLELKARGLV</sequence>
<keyword evidence="1" id="KW-0812">Transmembrane</keyword>
<gene>
    <name evidence="3" type="ORF">SAMN05421823_10553</name>
</gene>